<dbReference type="Proteomes" id="UP000666240">
    <property type="component" value="Unassembled WGS sequence"/>
</dbReference>
<sequence>MTWLEILLLAVSAVQSLLMCVFASRERAMRLPMPPRFDTAADLDRELRP</sequence>
<reference evidence="1" key="1">
    <citation type="submission" date="2021-03" db="EMBL/GenBank/DDBJ databases">
        <title>Genome sequencing and assembly of Tianweitania sediminis.</title>
        <authorList>
            <person name="Chhetri G."/>
        </authorList>
    </citation>
    <scope>NUCLEOTIDE SEQUENCE</scope>
    <source>
        <strain evidence="1">Z8</strain>
    </source>
</reference>
<comment type="caution">
    <text evidence="1">The sequence shown here is derived from an EMBL/GenBank/DDBJ whole genome shotgun (WGS) entry which is preliminary data.</text>
</comment>
<name>A0A8J7UHV6_9HYPH</name>
<dbReference type="RefSeq" id="WP_209335650.1">
    <property type="nucleotide sequence ID" value="NZ_JAGIYY010000004.1"/>
</dbReference>
<evidence type="ECO:0000313" key="1">
    <source>
        <dbReference type="EMBL" id="MBP0439609.1"/>
    </source>
</evidence>
<gene>
    <name evidence="1" type="ORF">J5Y06_13190</name>
</gene>
<evidence type="ECO:0000313" key="2">
    <source>
        <dbReference type="Proteomes" id="UP000666240"/>
    </source>
</evidence>
<keyword evidence="2" id="KW-1185">Reference proteome</keyword>
<organism evidence="1 2">
    <name type="scientific">Tianweitania sediminis</name>
    <dbReference type="NCBI Taxonomy" id="1502156"/>
    <lineage>
        <taxon>Bacteria</taxon>
        <taxon>Pseudomonadati</taxon>
        <taxon>Pseudomonadota</taxon>
        <taxon>Alphaproteobacteria</taxon>
        <taxon>Hyphomicrobiales</taxon>
        <taxon>Phyllobacteriaceae</taxon>
        <taxon>Tianweitania</taxon>
    </lineage>
</organism>
<dbReference type="AlphaFoldDB" id="A0A8J7UHV6"/>
<dbReference type="EMBL" id="JAGIYY010000004">
    <property type="protein sequence ID" value="MBP0439609.1"/>
    <property type="molecule type" value="Genomic_DNA"/>
</dbReference>
<protein>
    <submittedName>
        <fullName evidence="1">Uncharacterized protein</fullName>
    </submittedName>
</protein>
<accession>A0A8J7UHV6</accession>
<proteinExistence type="predicted"/>